<dbReference type="Gene3D" id="3.40.50.300">
    <property type="entry name" value="P-loop containing nucleotide triphosphate hydrolases"/>
    <property type="match status" value="1"/>
</dbReference>
<gene>
    <name evidence="11" type="primary">g5115</name>
    <name evidence="11" type="ORF">VP750_LOCUS4371</name>
</gene>
<dbReference type="NCBIfam" id="NF008955">
    <property type="entry name" value="PRK12297.1"/>
    <property type="match status" value="1"/>
</dbReference>
<dbReference type="EMBL" id="CAXHTA020000007">
    <property type="protein sequence ID" value="CAL5222712.1"/>
    <property type="molecule type" value="Genomic_DNA"/>
</dbReference>
<evidence type="ECO:0000256" key="3">
    <source>
        <dbReference type="ARBA" id="ARBA00022723"/>
    </source>
</evidence>
<dbReference type="InterPro" id="IPR036346">
    <property type="entry name" value="GTP-bd_prot_GTP1/OBG_C_sf"/>
</dbReference>
<evidence type="ECO:0000256" key="7">
    <source>
        <dbReference type="SAM" id="MobiDB-lite"/>
    </source>
</evidence>
<comment type="cofactor">
    <cofactor evidence="1">
        <name>Mg(2+)</name>
        <dbReference type="ChEBI" id="CHEBI:18420"/>
    </cofactor>
</comment>
<dbReference type="Gene3D" id="2.70.210.12">
    <property type="entry name" value="GTP1/OBG domain"/>
    <property type="match status" value="1"/>
</dbReference>
<evidence type="ECO:0000256" key="1">
    <source>
        <dbReference type="ARBA" id="ARBA00001946"/>
    </source>
</evidence>
<dbReference type="PANTHER" id="PTHR11702">
    <property type="entry name" value="DEVELOPMENTALLY REGULATED GTP-BINDING PROTEIN-RELATED"/>
    <property type="match status" value="1"/>
</dbReference>
<dbReference type="InterPro" id="IPR031167">
    <property type="entry name" value="G_OBG"/>
</dbReference>
<keyword evidence="4" id="KW-0547">Nucleotide-binding</keyword>
<dbReference type="NCBIfam" id="TIGR03595">
    <property type="entry name" value="Obg_CgtA_exten"/>
    <property type="match status" value="1"/>
</dbReference>
<dbReference type="NCBIfam" id="NF008954">
    <property type="entry name" value="PRK12296.1"/>
    <property type="match status" value="1"/>
</dbReference>
<evidence type="ECO:0000256" key="4">
    <source>
        <dbReference type="ARBA" id="ARBA00022741"/>
    </source>
</evidence>
<evidence type="ECO:0000256" key="6">
    <source>
        <dbReference type="ARBA" id="ARBA00023134"/>
    </source>
</evidence>
<keyword evidence="12" id="KW-1185">Reference proteome</keyword>
<feature type="compositionally biased region" description="Basic residues" evidence="7">
    <location>
        <begin position="19"/>
        <end position="28"/>
    </location>
</feature>
<dbReference type="Pfam" id="PF01926">
    <property type="entry name" value="MMR_HSR1"/>
    <property type="match status" value="1"/>
</dbReference>
<name>A0ABP1FX42_9CHLO</name>
<dbReference type="HAMAP" id="MF_01454">
    <property type="entry name" value="GTPase_Obg"/>
    <property type="match status" value="1"/>
</dbReference>
<organism evidence="11 12">
    <name type="scientific">Coccomyxa viridis</name>
    <dbReference type="NCBI Taxonomy" id="1274662"/>
    <lineage>
        <taxon>Eukaryota</taxon>
        <taxon>Viridiplantae</taxon>
        <taxon>Chlorophyta</taxon>
        <taxon>core chlorophytes</taxon>
        <taxon>Trebouxiophyceae</taxon>
        <taxon>Trebouxiophyceae incertae sedis</taxon>
        <taxon>Coccomyxaceae</taxon>
        <taxon>Coccomyxa</taxon>
    </lineage>
</organism>
<feature type="domain" description="OCT" evidence="9">
    <location>
        <begin position="465"/>
        <end position="545"/>
    </location>
</feature>
<feature type="domain" description="Obg" evidence="10">
    <location>
        <begin position="110"/>
        <end position="271"/>
    </location>
</feature>
<evidence type="ECO:0000313" key="11">
    <source>
        <dbReference type="EMBL" id="CAL5222712.1"/>
    </source>
</evidence>
<dbReference type="InterPro" id="IPR036726">
    <property type="entry name" value="GTP1_OBG_dom_sf"/>
</dbReference>
<dbReference type="PROSITE" id="PS00905">
    <property type="entry name" value="GTP1_OBG"/>
    <property type="match status" value="1"/>
</dbReference>
<proteinExistence type="inferred from homology"/>
<protein>
    <submittedName>
        <fullName evidence="11">G5115 protein</fullName>
    </submittedName>
</protein>
<dbReference type="SUPFAM" id="SSF102741">
    <property type="entry name" value="Obg GTP-binding protein C-terminal domain"/>
    <property type="match status" value="1"/>
</dbReference>
<feature type="compositionally biased region" description="Acidic residues" evidence="7">
    <location>
        <begin position="53"/>
        <end position="66"/>
    </location>
</feature>
<dbReference type="NCBIfam" id="NF008956">
    <property type="entry name" value="PRK12299.1"/>
    <property type="match status" value="1"/>
</dbReference>
<accession>A0ABP1FX42</accession>
<dbReference type="SUPFAM" id="SSF82051">
    <property type="entry name" value="Obg GTP-binding protein N-terminal domain"/>
    <property type="match status" value="1"/>
</dbReference>
<dbReference type="InterPro" id="IPR014100">
    <property type="entry name" value="GTP-bd_Obg/CgtA"/>
</dbReference>
<evidence type="ECO:0000256" key="5">
    <source>
        <dbReference type="ARBA" id="ARBA00022842"/>
    </source>
</evidence>
<keyword evidence="5" id="KW-0460">Magnesium</keyword>
<comment type="caution">
    <text evidence="11">The sequence shown here is derived from an EMBL/GenBank/DDBJ whole genome shotgun (WGS) entry which is preliminary data.</text>
</comment>
<dbReference type="NCBIfam" id="TIGR02729">
    <property type="entry name" value="Obg_CgtA"/>
    <property type="match status" value="1"/>
</dbReference>
<dbReference type="InterPro" id="IPR027417">
    <property type="entry name" value="P-loop_NTPase"/>
</dbReference>
<evidence type="ECO:0000313" key="12">
    <source>
        <dbReference type="Proteomes" id="UP001497392"/>
    </source>
</evidence>
<comment type="similarity">
    <text evidence="2">Belongs to the TRAFAC class OBG-HflX-like GTPase superfamily. OBG GTPase family.</text>
</comment>
<sequence>MERLAGNFANSVRNTHILRRSARHHSGRPKSLVLSQSAHRRLSPARIAAPEREEVDTEERLEDEEVEWDTQWVNDETGASQEVEWFVEDDDKESADEDGAASRKRLPAEVRCFDNAQIYIKAGDGGKGCVAFRREKHVPRGGPSGGNGGNGGAVWAVADEALNSLTSFRKQLHYRAPLGTAGGGSNRHGSNGADLDIHVPPGTIIRRRDSPEHEKPLAEVVTAGTRVLLAAGGRGGRGNASFKTGRNNAPTLAEVGEEGTELWASLELKLVADVGIIGIPSAGKSTLLSVLSNAKPKIADYPFTTLVPNLGVCELDYRTTVFADIPGLLEGAHAGIGLGHEFLRHTQRCKVLVHVIDGTSPDPIGDYNAIRTELELFNPALIEKPEVIAYNKIDLPDSGDYIDEVRKFLLGNGLAEEDVHAISAVTGQGVLGVVRRARQVLDQLPQEAPRQTTDALNMMELPRRVSAAEIDDFTITADLANGRVWLVEGEAIARFAAMTNWDYYEATLRFQKVLDSAGINKQLRAKGIRQGDTVVIGETELQWSDDQSEGALYAAWREEKKRKGTAWHGSRSWPHAV</sequence>
<feature type="domain" description="OBG-type G" evidence="8">
    <location>
        <begin position="272"/>
        <end position="442"/>
    </location>
</feature>
<dbReference type="Pfam" id="PF01018">
    <property type="entry name" value="GTP1_OBG"/>
    <property type="match status" value="1"/>
</dbReference>
<dbReference type="PROSITE" id="PS51710">
    <property type="entry name" value="G_OBG"/>
    <property type="match status" value="1"/>
</dbReference>
<dbReference type="Proteomes" id="UP001497392">
    <property type="component" value="Unassembled WGS sequence"/>
</dbReference>
<dbReference type="InterPro" id="IPR006074">
    <property type="entry name" value="GTP1-OBG_CS"/>
</dbReference>
<dbReference type="InterPro" id="IPR006073">
    <property type="entry name" value="GTP-bd"/>
</dbReference>
<keyword evidence="3" id="KW-0479">Metal-binding</keyword>
<dbReference type="CDD" id="cd01898">
    <property type="entry name" value="Obg"/>
    <property type="match status" value="1"/>
</dbReference>
<reference evidence="11 12" key="1">
    <citation type="submission" date="2024-06" db="EMBL/GenBank/DDBJ databases">
        <authorList>
            <person name="Kraege A."/>
            <person name="Thomma B."/>
        </authorList>
    </citation>
    <scope>NUCLEOTIDE SEQUENCE [LARGE SCALE GENOMIC DNA]</scope>
</reference>
<evidence type="ECO:0000259" key="8">
    <source>
        <dbReference type="PROSITE" id="PS51710"/>
    </source>
</evidence>
<evidence type="ECO:0000259" key="10">
    <source>
        <dbReference type="PROSITE" id="PS51883"/>
    </source>
</evidence>
<evidence type="ECO:0000259" key="9">
    <source>
        <dbReference type="PROSITE" id="PS51881"/>
    </source>
</evidence>
<feature type="region of interest" description="Disordered" evidence="7">
    <location>
        <begin position="19"/>
        <end position="66"/>
    </location>
</feature>
<dbReference type="PANTHER" id="PTHR11702:SF44">
    <property type="entry name" value="GTP-BINDING PROTEIN OBGC, CHLOROPLASTIC"/>
    <property type="match status" value="1"/>
</dbReference>
<dbReference type="Gene3D" id="3.30.300.350">
    <property type="entry name" value="GTP-binding protein OBG, C-terminal domain"/>
    <property type="match status" value="1"/>
</dbReference>
<feature type="region of interest" description="Disordered" evidence="7">
    <location>
        <begin position="179"/>
        <end position="199"/>
    </location>
</feature>
<evidence type="ECO:0000256" key="2">
    <source>
        <dbReference type="ARBA" id="ARBA00007699"/>
    </source>
</evidence>
<dbReference type="SUPFAM" id="SSF52540">
    <property type="entry name" value="P-loop containing nucleoside triphosphate hydrolases"/>
    <property type="match status" value="1"/>
</dbReference>
<dbReference type="PROSITE" id="PS51881">
    <property type="entry name" value="OCT"/>
    <property type="match status" value="1"/>
</dbReference>
<dbReference type="PROSITE" id="PS51883">
    <property type="entry name" value="OBG"/>
    <property type="match status" value="1"/>
</dbReference>
<dbReference type="InterPro" id="IPR015349">
    <property type="entry name" value="OCT_dom"/>
</dbReference>
<dbReference type="Pfam" id="PF09269">
    <property type="entry name" value="DUF1967"/>
    <property type="match status" value="1"/>
</dbReference>
<dbReference type="InterPro" id="IPR006169">
    <property type="entry name" value="GTP1_OBG_dom"/>
</dbReference>
<keyword evidence="6" id="KW-0342">GTP-binding</keyword>
<dbReference type="PRINTS" id="PR00326">
    <property type="entry name" value="GTP1OBG"/>
</dbReference>
<dbReference type="InterPro" id="IPR045086">
    <property type="entry name" value="OBG_GTPase"/>
</dbReference>